<name>A0ABP9B1A8_9ACTN</name>
<reference evidence="2" key="1">
    <citation type="journal article" date="2019" name="Int. J. Syst. Evol. Microbiol.">
        <title>The Global Catalogue of Microorganisms (GCM) 10K type strain sequencing project: providing services to taxonomists for standard genome sequencing and annotation.</title>
        <authorList>
            <consortium name="The Broad Institute Genomics Platform"/>
            <consortium name="The Broad Institute Genome Sequencing Center for Infectious Disease"/>
            <person name="Wu L."/>
            <person name="Ma J."/>
        </authorList>
    </citation>
    <scope>NUCLEOTIDE SEQUENCE [LARGE SCALE GENOMIC DNA]</scope>
    <source>
        <strain evidence="2">JCM 18324</strain>
    </source>
</reference>
<sequence>MNEAPIDLLRRWADSLPPVSDEVRELACEMGDTHSDDVPDHPLWPVYVALFRAETGADPKPDGLSVICDCAEHF</sequence>
<accession>A0ABP9B1A8</accession>
<dbReference type="EMBL" id="BAABJV010000013">
    <property type="protein sequence ID" value="GAA4788237.1"/>
    <property type="molecule type" value="Genomic_DNA"/>
</dbReference>
<keyword evidence="2" id="KW-1185">Reference proteome</keyword>
<evidence type="ECO:0000313" key="2">
    <source>
        <dbReference type="Proteomes" id="UP001501147"/>
    </source>
</evidence>
<evidence type="ECO:0000313" key="1">
    <source>
        <dbReference type="EMBL" id="GAA4788237.1"/>
    </source>
</evidence>
<proteinExistence type="predicted"/>
<comment type="caution">
    <text evidence="1">The sequence shown here is derived from an EMBL/GenBank/DDBJ whole genome shotgun (WGS) entry which is preliminary data.</text>
</comment>
<organism evidence="1 2">
    <name type="scientific">Streptomyces sanyensis</name>
    <dbReference type="NCBI Taxonomy" id="568869"/>
    <lineage>
        <taxon>Bacteria</taxon>
        <taxon>Bacillati</taxon>
        <taxon>Actinomycetota</taxon>
        <taxon>Actinomycetes</taxon>
        <taxon>Kitasatosporales</taxon>
        <taxon>Streptomycetaceae</taxon>
        <taxon>Streptomyces</taxon>
    </lineage>
</organism>
<protein>
    <submittedName>
        <fullName evidence="1">Uncharacterized protein</fullName>
    </submittedName>
</protein>
<gene>
    <name evidence="1" type="ORF">GCM10023329_44250</name>
</gene>
<dbReference type="Proteomes" id="UP001501147">
    <property type="component" value="Unassembled WGS sequence"/>
</dbReference>